<dbReference type="InterPro" id="IPR011991">
    <property type="entry name" value="ArsR-like_HTH"/>
</dbReference>
<dbReference type="STRING" id="416591.Tlet_1864"/>
<keyword evidence="7" id="KW-1185">Reference proteome</keyword>
<feature type="domain" description="IclR-ED" evidence="5">
    <location>
        <begin position="68"/>
        <end position="251"/>
    </location>
</feature>
<evidence type="ECO:0000259" key="5">
    <source>
        <dbReference type="PROSITE" id="PS51078"/>
    </source>
</evidence>
<dbReference type="Pfam" id="PF09339">
    <property type="entry name" value="HTH_IclR"/>
    <property type="match status" value="1"/>
</dbReference>
<dbReference type="InterPro" id="IPR036388">
    <property type="entry name" value="WH-like_DNA-bd_sf"/>
</dbReference>
<reference evidence="6 7" key="2">
    <citation type="journal article" date="2009" name="Proc. Natl. Acad. Sci. U.S.A.">
        <title>On the chimeric nature, thermophilic origin, and phylogenetic placement of the Thermotogales.</title>
        <authorList>
            <person name="Zhaxybayeva O."/>
            <person name="Swithers K.S."/>
            <person name="Lapierre P."/>
            <person name="Fournier G.P."/>
            <person name="Bickhart D.M."/>
            <person name="DeBoy R.T."/>
            <person name="Nelson K.E."/>
            <person name="Nesbo C.L."/>
            <person name="Doolittle W.F."/>
            <person name="Gogarten J.P."/>
            <person name="Noll K.M."/>
        </authorList>
    </citation>
    <scope>NUCLEOTIDE SEQUENCE [LARGE SCALE GENOMIC DNA]</scope>
    <source>
        <strain evidence="7">ATCC BAA-301 / DSM 14385 / NBRC 107922 / TMO</strain>
    </source>
</reference>
<dbReference type="InterPro" id="IPR050707">
    <property type="entry name" value="HTH_MetabolicPath_Reg"/>
</dbReference>
<keyword evidence="3" id="KW-0804">Transcription</keyword>
<dbReference type="PROSITE" id="PS51078">
    <property type="entry name" value="ICLR_ED"/>
    <property type="match status" value="1"/>
</dbReference>
<sequence>MYMAIGSVEKALKIFEYVISRKNGARIQDIAQHMNLSPPAVYKHLETLVNCGYVYKEPQTHKYIASYKIVELSSIVLRNVQVREIAHPFLVDLMEKTGMTVHFAIKDGDEGVYVDKIESARTIPTISRIGMRMRLYSTGFGKAILAFMPSEELNSYLSRVKLVKHTHNTITDPDRLIHELSLIRQKGYAIDNEENEHGVKCLGAPVFDYTGNVIGGISVTAAATSFSEQTIVVVAMEVMRTAHEISKKLGAS</sequence>
<dbReference type="InterPro" id="IPR036390">
    <property type="entry name" value="WH_DNA-bd_sf"/>
</dbReference>
<accession>A8F8D4</accession>
<dbReference type="PANTHER" id="PTHR30136">
    <property type="entry name" value="HELIX-TURN-HELIX TRANSCRIPTIONAL REGULATOR, ICLR FAMILY"/>
    <property type="match status" value="1"/>
</dbReference>
<dbReference type="InterPro" id="IPR014757">
    <property type="entry name" value="Tscrpt_reg_IclR_C"/>
</dbReference>
<dbReference type="KEGG" id="tle:Tlet_1864"/>
<dbReference type="PROSITE" id="PS51077">
    <property type="entry name" value="HTH_ICLR"/>
    <property type="match status" value="1"/>
</dbReference>
<dbReference type="eggNOG" id="COG1414">
    <property type="taxonomic scope" value="Bacteria"/>
</dbReference>
<evidence type="ECO:0000256" key="1">
    <source>
        <dbReference type="ARBA" id="ARBA00023015"/>
    </source>
</evidence>
<dbReference type="GO" id="GO:0003700">
    <property type="term" value="F:DNA-binding transcription factor activity"/>
    <property type="evidence" value="ECO:0007669"/>
    <property type="project" value="TreeGrafter"/>
</dbReference>
<evidence type="ECO:0000256" key="3">
    <source>
        <dbReference type="ARBA" id="ARBA00023163"/>
    </source>
</evidence>
<feature type="domain" description="HTH iclR-type" evidence="4">
    <location>
        <begin position="5"/>
        <end position="67"/>
    </location>
</feature>
<dbReference type="AlphaFoldDB" id="A8F8D4"/>
<evidence type="ECO:0000259" key="4">
    <source>
        <dbReference type="PROSITE" id="PS51077"/>
    </source>
</evidence>
<dbReference type="SMART" id="SM00346">
    <property type="entry name" value="HTH_ICLR"/>
    <property type="match status" value="1"/>
</dbReference>
<keyword evidence="2" id="KW-0238">DNA-binding</keyword>
<name>A8F8D4_PSELT</name>
<dbReference type="InterPro" id="IPR029016">
    <property type="entry name" value="GAF-like_dom_sf"/>
</dbReference>
<dbReference type="EMBL" id="CP000812">
    <property type="protein sequence ID" value="ABV34418.1"/>
    <property type="molecule type" value="Genomic_DNA"/>
</dbReference>
<evidence type="ECO:0000313" key="7">
    <source>
        <dbReference type="Proteomes" id="UP000002016"/>
    </source>
</evidence>
<dbReference type="PANTHER" id="PTHR30136:SF7">
    <property type="entry name" value="HTH-TYPE TRANSCRIPTIONAL REGULATOR KDGR-RELATED"/>
    <property type="match status" value="1"/>
</dbReference>
<dbReference type="GO" id="GO:0003677">
    <property type="term" value="F:DNA binding"/>
    <property type="evidence" value="ECO:0007669"/>
    <property type="project" value="UniProtKB-KW"/>
</dbReference>
<dbReference type="SUPFAM" id="SSF55781">
    <property type="entry name" value="GAF domain-like"/>
    <property type="match status" value="1"/>
</dbReference>
<protein>
    <submittedName>
        <fullName evidence="6">Transcriptional regulator, TrmB</fullName>
    </submittedName>
</protein>
<dbReference type="CDD" id="cd00090">
    <property type="entry name" value="HTH_ARSR"/>
    <property type="match status" value="1"/>
</dbReference>
<proteinExistence type="predicted"/>
<reference evidence="6 7" key="1">
    <citation type="submission" date="2007-08" db="EMBL/GenBank/DDBJ databases">
        <title>Complete sequence of Thermotoga lettingae TMO.</title>
        <authorList>
            <consortium name="US DOE Joint Genome Institute"/>
            <person name="Copeland A."/>
            <person name="Lucas S."/>
            <person name="Lapidus A."/>
            <person name="Barry K."/>
            <person name="Glavina del Rio T."/>
            <person name="Dalin E."/>
            <person name="Tice H."/>
            <person name="Pitluck S."/>
            <person name="Foster B."/>
            <person name="Bruce D."/>
            <person name="Schmutz J."/>
            <person name="Larimer F."/>
            <person name="Land M."/>
            <person name="Hauser L."/>
            <person name="Kyrpides N."/>
            <person name="Mikhailova N."/>
            <person name="Nelson K."/>
            <person name="Gogarten J.P."/>
            <person name="Noll K."/>
            <person name="Richardson P."/>
        </authorList>
    </citation>
    <scope>NUCLEOTIDE SEQUENCE [LARGE SCALE GENOMIC DNA]</scope>
    <source>
        <strain evidence="7">ATCC BAA-301 / DSM 14385 / NBRC 107922 / TMO</strain>
    </source>
</reference>
<dbReference type="GO" id="GO:0045892">
    <property type="term" value="P:negative regulation of DNA-templated transcription"/>
    <property type="evidence" value="ECO:0007669"/>
    <property type="project" value="TreeGrafter"/>
</dbReference>
<dbReference type="HOGENOM" id="CLU_062618_5_5_0"/>
<evidence type="ECO:0000256" key="2">
    <source>
        <dbReference type="ARBA" id="ARBA00023125"/>
    </source>
</evidence>
<dbReference type="Proteomes" id="UP000002016">
    <property type="component" value="Chromosome"/>
</dbReference>
<dbReference type="InterPro" id="IPR005471">
    <property type="entry name" value="Tscrpt_reg_IclR_N"/>
</dbReference>
<dbReference type="SUPFAM" id="SSF46785">
    <property type="entry name" value="Winged helix' DNA-binding domain"/>
    <property type="match status" value="1"/>
</dbReference>
<dbReference type="Pfam" id="PF01614">
    <property type="entry name" value="IclR_C"/>
    <property type="match status" value="1"/>
</dbReference>
<keyword evidence="1" id="KW-0805">Transcription regulation</keyword>
<dbReference type="Gene3D" id="3.30.450.40">
    <property type="match status" value="1"/>
</dbReference>
<gene>
    <name evidence="6" type="ordered locus">Tlet_1864</name>
</gene>
<evidence type="ECO:0000313" key="6">
    <source>
        <dbReference type="EMBL" id="ABV34418.1"/>
    </source>
</evidence>
<organism evidence="6 7">
    <name type="scientific">Pseudothermotoga lettingae (strain ATCC BAA-301 / DSM 14385 / NBRC 107922 / TMO)</name>
    <name type="common">Thermotoga lettingae</name>
    <dbReference type="NCBI Taxonomy" id="416591"/>
    <lineage>
        <taxon>Bacteria</taxon>
        <taxon>Thermotogati</taxon>
        <taxon>Thermotogota</taxon>
        <taxon>Thermotogae</taxon>
        <taxon>Thermotogales</taxon>
        <taxon>Thermotogaceae</taxon>
        <taxon>Pseudothermotoga</taxon>
    </lineage>
</organism>
<dbReference type="Gene3D" id="1.10.10.10">
    <property type="entry name" value="Winged helix-like DNA-binding domain superfamily/Winged helix DNA-binding domain"/>
    <property type="match status" value="1"/>
</dbReference>